<keyword evidence="4" id="KW-0472">Membrane</keyword>
<dbReference type="Pfam" id="PF07980">
    <property type="entry name" value="SusD_RagB"/>
    <property type="match status" value="1"/>
</dbReference>
<evidence type="ECO:0000259" key="6">
    <source>
        <dbReference type="Pfam" id="PF07980"/>
    </source>
</evidence>
<reference evidence="8 9" key="1">
    <citation type="submission" date="2016-08" db="EMBL/GenBank/DDBJ databases">
        <title>Hymenobacter coccineus sp. nov., Hymenobacter lapidarius sp. nov. and Hymenobacter glacialis sp. nov., isolated from Antarctic soil.</title>
        <authorList>
            <person name="Sedlacek I."/>
            <person name="Kralova S."/>
            <person name="Kyrova K."/>
            <person name="Maslanova I."/>
            <person name="Stankova E."/>
            <person name="Vrbovska V."/>
            <person name="Nemec M."/>
            <person name="Bartak M."/>
            <person name="Svec P."/>
            <person name="Busse H.-J."/>
            <person name="Pantucek R."/>
        </authorList>
    </citation>
    <scope>NUCLEOTIDE SEQUENCE [LARGE SCALE GENOMIC DNA]</scope>
    <source>
        <strain evidence="8 9">CCM 8649</strain>
    </source>
</reference>
<keyword evidence="3" id="KW-0732">Signal</keyword>
<accession>A0A1G1SR41</accession>
<feature type="domain" description="RagB/SusD" evidence="6">
    <location>
        <begin position="341"/>
        <end position="498"/>
    </location>
</feature>
<dbReference type="OrthoDB" id="9792139at2"/>
<dbReference type="InterPro" id="IPR011990">
    <property type="entry name" value="TPR-like_helical_dom_sf"/>
</dbReference>
<evidence type="ECO:0000256" key="5">
    <source>
        <dbReference type="ARBA" id="ARBA00023237"/>
    </source>
</evidence>
<name>A0A1G1SR41_9BACT</name>
<comment type="similarity">
    <text evidence="2">Belongs to the SusD family.</text>
</comment>
<evidence type="ECO:0000256" key="1">
    <source>
        <dbReference type="ARBA" id="ARBA00004442"/>
    </source>
</evidence>
<protein>
    <recommendedName>
        <fullName evidence="10">Carbohydrate-binding protein SusD</fullName>
    </recommendedName>
</protein>
<dbReference type="InterPro" id="IPR033985">
    <property type="entry name" value="SusD-like_N"/>
</dbReference>
<feature type="domain" description="SusD-like N-terminal" evidence="7">
    <location>
        <begin position="70"/>
        <end position="218"/>
    </location>
</feature>
<dbReference type="Proteomes" id="UP000177506">
    <property type="component" value="Unassembled WGS sequence"/>
</dbReference>
<evidence type="ECO:0000256" key="2">
    <source>
        <dbReference type="ARBA" id="ARBA00006275"/>
    </source>
</evidence>
<comment type="subcellular location">
    <subcellularLocation>
        <location evidence="1">Cell outer membrane</location>
    </subcellularLocation>
</comment>
<dbReference type="Pfam" id="PF14322">
    <property type="entry name" value="SusD-like_3"/>
    <property type="match status" value="1"/>
</dbReference>
<dbReference type="GO" id="GO:0009279">
    <property type="term" value="C:cell outer membrane"/>
    <property type="evidence" value="ECO:0007669"/>
    <property type="project" value="UniProtKB-SubCell"/>
</dbReference>
<proteinExistence type="inferred from homology"/>
<keyword evidence="9" id="KW-1185">Reference proteome</keyword>
<sequence>MHFYKRTAAALLGALALTTGCQKDLLDKVNPNSPTVGTFWQTQTDAAAGVTAAYSALQFPGTYARWLHFANDIRSDEGYSLSPWTDLANFTRFVQFDYDLEPTRVIWEDHYRGVFRCNQILAYVPAIQMDAAMQKTLLAEAHFLRGMYYFNLVTHFGNVAMILEPSTVTSSPMQATVEEGMAQVVSDLQAAVADLPVANDVGHATKGSAEALLGRVYMQQHKWAEASALFTTVINSGKYALVANYLDNFTIANENNSESVFEVQFSSVNQGGGQDVAGASEGFERAQFFGPPGIGWTDGRARPWLLTEISEKTVSGADDPRRDITVFHYPMLLFGQTYEQRNVPTTDTFWHKYEDDRTQNFENYFSGINFRVIRYADVLLMQAEALNELGQTAAAVPLINQVRQRPSVNLTPLTATFSQAQMRTQIMHERVCELAGEGTRWLDLNRWGLLKSQGTLDVLKAPSHDPDFINFVIGKSEYLPITRTDLTADRNLKQNPGY</sequence>
<dbReference type="AlphaFoldDB" id="A0A1G1SR41"/>
<organism evidence="8 9">
    <name type="scientific">Hymenobacter coccineus</name>
    <dbReference type="NCBI Taxonomy" id="1908235"/>
    <lineage>
        <taxon>Bacteria</taxon>
        <taxon>Pseudomonadati</taxon>
        <taxon>Bacteroidota</taxon>
        <taxon>Cytophagia</taxon>
        <taxon>Cytophagales</taxon>
        <taxon>Hymenobacteraceae</taxon>
        <taxon>Hymenobacter</taxon>
    </lineage>
</organism>
<dbReference type="Gene3D" id="1.25.40.390">
    <property type="match status" value="1"/>
</dbReference>
<evidence type="ECO:0000313" key="8">
    <source>
        <dbReference type="EMBL" id="OGX81100.1"/>
    </source>
</evidence>
<gene>
    <name evidence="8" type="ORF">BEN49_16060</name>
</gene>
<evidence type="ECO:0008006" key="10">
    <source>
        <dbReference type="Google" id="ProtNLM"/>
    </source>
</evidence>
<dbReference type="InterPro" id="IPR012944">
    <property type="entry name" value="SusD_RagB_dom"/>
</dbReference>
<keyword evidence="5" id="KW-0998">Cell outer membrane</keyword>
<evidence type="ECO:0000313" key="9">
    <source>
        <dbReference type="Proteomes" id="UP000177506"/>
    </source>
</evidence>
<evidence type="ECO:0000259" key="7">
    <source>
        <dbReference type="Pfam" id="PF14322"/>
    </source>
</evidence>
<dbReference type="RefSeq" id="WP_070747608.1">
    <property type="nucleotide sequence ID" value="NZ_MDZA01000455.1"/>
</dbReference>
<evidence type="ECO:0000256" key="4">
    <source>
        <dbReference type="ARBA" id="ARBA00023136"/>
    </source>
</evidence>
<comment type="caution">
    <text evidence="8">The sequence shown here is derived from an EMBL/GenBank/DDBJ whole genome shotgun (WGS) entry which is preliminary data.</text>
</comment>
<dbReference type="CDD" id="cd08977">
    <property type="entry name" value="SusD"/>
    <property type="match status" value="1"/>
</dbReference>
<dbReference type="EMBL" id="MDZA01000455">
    <property type="protein sequence ID" value="OGX81100.1"/>
    <property type="molecule type" value="Genomic_DNA"/>
</dbReference>
<evidence type="ECO:0000256" key="3">
    <source>
        <dbReference type="ARBA" id="ARBA00022729"/>
    </source>
</evidence>
<dbReference type="SUPFAM" id="SSF48452">
    <property type="entry name" value="TPR-like"/>
    <property type="match status" value="1"/>
</dbReference>
<dbReference type="PROSITE" id="PS51257">
    <property type="entry name" value="PROKAR_LIPOPROTEIN"/>
    <property type="match status" value="1"/>
</dbReference>